<evidence type="ECO:0000313" key="5">
    <source>
        <dbReference type="Proteomes" id="UP001187315"/>
    </source>
</evidence>
<evidence type="ECO:0000256" key="2">
    <source>
        <dbReference type="SAM" id="MobiDB-lite"/>
    </source>
</evidence>
<comment type="caution">
    <text evidence="4">The sequence shown here is derived from an EMBL/GenBank/DDBJ whole genome shotgun (WGS) entry which is preliminary data.</text>
</comment>
<dbReference type="Gene3D" id="1.20.5.4090">
    <property type="match status" value="2"/>
</dbReference>
<evidence type="ECO:0000313" key="4">
    <source>
        <dbReference type="EMBL" id="KAK2850403.1"/>
    </source>
</evidence>
<dbReference type="EMBL" id="JAVHJS010000008">
    <property type="protein sequence ID" value="KAK2850403.1"/>
    <property type="molecule type" value="Genomic_DNA"/>
</dbReference>
<reference evidence="4" key="1">
    <citation type="submission" date="2023-08" db="EMBL/GenBank/DDBJ databases">
        <title>Pelteobagrus vachellii genome.</title>
        <authorList>
            <person name="Liu H."/>
        </authorList>
    </citation>
    <scope>NUCLEOTIDE SEQUENCE</scope>
    <source>
        <strain evidence="4">PRFRI_2022a</strain>
        <tissue evidence="4">Muscle</tissue>
    </source>
</reference>
<keyword evidence="5" id="KW-1185">Reference proteome</keyword>
<dbReference type="Proteomes" id="UP001187315">
    <property type="component" value="Unassembled WGS sequence"/>
</dbReference>
<feature type="coiled-coil region" evidence="1">
    <location>
        <begin position="224"/>
        <end position="295"/>
    </location>
</feature>
<proteinExistence type="predicted"/>
<feature type="coiled-coil region" evidence="1">
    <location>
        <begin position="79"/>
        <end position="134"/>
    </location>
</feature>
<keyword evidence="3" id="KW-0812">Transmembrane</keyword>
<dbReference type="AlphaFoldDB" id="A0AA88N3Q9"/>
<keyword evidence="3" id="KW-0472">Membrane</keyword>
<sequence>MNDLRRLFRFGATDRPGRPLLFAAGAAATTAGVFYFMMKRDDGEKTAEDQILTEVSESDMVSDVDDVRVPHSDSAVPEVPLAEEIYEQAINSLAQLEKEKSKLLTELYKLQIFAQELNNGLSKAQEKHDRLASEHKQKGLELIILQTTHNAIKAFKQKECADMHRDYTEMRSRYHQLEETLKDTEISLAKTREKYYDTYRWNDEVITHLQRKLIQVYSEQYNDKVKLQNEKVSFQSKYEEALKQCNKLQMECKSVQNDYCALKSVCDQIKKTSIHHTESEKVHTLQAVVQQLEEEVCEARKMYCEIAAEQAKTQEMRRNLKAQHTALMETLNQFFELLKIHPGPAEPEEPGEPQETTEPEEPVEPEEPEKL</sequence>
<feature type="compositionally biased region" description="Acidic residues" evidence="2">
    <location>
        <begin position="346"/>
        <end position="371"/>
    </location>
</feature>
<name>A0AA88N3Q9_TACVA</name>
<protein>
    <submittedName>
        <fullName evidence="4">Uncharacterized protein</fullName>
    </submittedName>
</protein>
<keyword evidence="1" id="KW-0175">Coiled coil</keyword>
<feature type="transmembrane region" description="Helical" evidence="3">
    <location>
        <begin position="20"/>
        <end position="38"/>
    </location>
</feature>
<gene>
    <name evidence="4" type="ORF">Q7C36_009186</name>
</gene>
<evidence type="ECO:0000256" key="1">
    <source>
        <dbReference type="SAM" id="Coils"/>
    </source>
</evidence>
<keyword evidence="3" id="KW-1133">Transmembrane helix</keyword>
<organism evidence="4 5">
    <name type="scientific">Tachysurus vachellii</name>
    <name type="common">Darkbarbel catfish</name>
    <name type="synonym">Pelteobagrus vachellii</name>
    <dbReference type="NCBI Taxonomy" id="175792"/>
    <lineage>
        <taxon>Eukaryota</taxon>
        <taxon>Metazoa</taxon>
        <taxon>Chordata</taxon>
        <taxon>Craniata</taxon>
        <taxon>Vertebrata</taxon>
        <taxon>Euteleostomi</taxon>
        <taxon>Actinopterygii</taxon>
        <taxon>Neopterygii</taxon>
        <taxon>Teleostei</taxon>
        <taxon>Ostariophysi</taxon>
        <taxon>Siluriformes</taxon>
        <taxon>Bagridae</taxon>
        <taxon>Tachysurus</taxon>
    </lineage>
</organism>
<evidence type="ECO:0000256" key="3">
    <source>
        <dbReference type="SAM" id="Phobius"/>
    </source>
</evidence>
<feature type="coiled-coil region" evidence="1">
    <location>
        <begin position="167"/>
        <end position="194"/>
    </location>
</feature>
<accession>A0AA88N3Q9</accession>
<feature type="region of interest" description="Disordered" evidence="2">
    <location>
        <begin position="341"/>
        <end position="371"/>
    </location>
</feature>